<dbReference type="Gene3D" id="3.40.50.1390">
    <property type="entry name" value="Resolvase, N-terminal catalytic domain"/>
    <property type="match status" value="1"/>
</dbReference>
<dbReference type="Pfam" id="PF07508">
    <property type="entry name" value="Recombinase"/>
    <property type="match status" value="1"/>
</dbReference>
<dbReference type="InterPro" id="IPR006119">
    <property type="entry name" value="Resolv_N"/>
</dbReference>
<keyword evidence="1" id="KW-0238">DNA-binding</keyword>
<dbReference type="RefSeq" id="WP_248947473.1">
    <property type="nucleotide sequence ID" value="NZ_CBCSGY010000034.1"/>
</dbReference>
<dbReference type="InterPro" id="IPR011109">
    <property type="entry name" value="DNA_bind_recombinase_dom"/>
</dbReference>
<dbReference type="PANTHER" id="PTHR30461:SF2">
    <property type="entry name" value="SERINE RECOMBINASE PINE-RELATED"/>
    <property type="match status" value="1"/>
</dbReference>
<protein>
    <submittedName>
        <fullName evidence="5">Recombinase family protein</fullName>
    </submittedName>
</protein>
<keyword evidence="6" id="KW-1185">Reference proteome</keyword>
<dbReference type="CDD" id="cd00338">
    <property type="entry name" value="Ser_Recombinase"/>
    <property type="match status" value="1"/>
</dbReference>
<dbReference type="PROSITE" id="PS51736">
    <property type="entry name" value="RECOMBINASES_3"/>
    <property type="match status" value="1"/>
</dbReference>
<dbReference type="InterPro" id="IPR050639">
    <property type="entry name" value="SSR_resolvase"/>
</dbReference>
<dbReference type="Proteomes" id="UP001165275">
    <property type="component" value="Unassembled WGS sequence"/>
</dbReference>
<evidence type="ECO:0000313" key="5">
    <source>
        <dbReference type="EMBL" id="MCL1031468.1"/>
    </source>
</evidence>
<dbReference type="Gene3D" id="3.90.1750.20">
    <property type="entry name" value="Putative Large Serine Recombinase, Chain B, Domain 2"/>
    <property type="match status" value="1"/>
</dbReference>
<dbReference type="Pfam" id="PF00239">
    <property type="entry name" value="Resolvase"/>
    <property type="match status" value="1"/>
</dbReference>
<evidence type="ECO:0000256" key="2">
    <source>
        <dbReference type="ARBA" id="ARBA00023172"/>
    </source>
</evidence>
<dbReference type="InterPro" id="IPR036162">
    <property type="entry name" value="Resolvase-like_N_sf"/>
</dbReference>
<dbReference type="SUPFAM" id="SSF53041">
    <property type="entry name" value="Resolvase-like"/>
    <property type="match status" value="1"/>
</dbReference>
<gene>
    <name evidence="5" type="ORF">KAJ71_20955</name>
</gene>
<sequence length="504" mass="56271">MPQQNNGIAYSYVRFSSKRQELGDSLRRQTEMAEDYATKNGLKLSSKNFQDLGISAFREGKRASLVDMLAAIEEGQISAGSTIIIEALDRLSRRGIDATLETVKEILRKEVQVVSLSDGLLLTKSSLNDLQSVIRIAVAADLAHKESERKAVRLRETKGQQRQAALAGKPINKVLPFWLQRTTDGYELGDKAEIARQIVRLKQEGKGSNMIAKTLNKQGTAGIRASQWNHASITKMLKNPALYGAYQTGETTKERELVKLDLVEGYYPSLISKEDWLLLQSDQSKSKRGRRSADNPYSGLLRCECGGALIKRKHTVKGKLYVYHGCLNAKDGRCSQNISIKGLDGALTTILGRLEFKKKPSLDQSIHQERQLLEKRISDLNSKLQTLDNIPLSVIKSIGTMENRVKEITEQITKDAREQRGIDAVQNEKLSSITDGLELNLLLKRVLKNITVTRSGNGWVVKILHLSGHKQNFLMVDGEIKFMSDTIALQKLLAGFRVEEETAK</sequence>
<evidence type="ECO:0000313" key="6">
    <source>
        <dbReference type="Proteomes" id="UP001165275"/>
    </source>
</evidence>
<feature type="domain" description="Resolvase/invertase-type recombinase catalytic" evidence="3">
    <location>
        <begin position="8"/>
        <end position="165"/>
    </location>
</feature>
<organism evidence="5 6">
    <name type="scientific">Serratia silvae</name>
    <dbReference type="NCBI Taxonomy" id="2824122"/>
    <lineage>
        <taxon>Bacteria</taxon>
        <taxon>Pseudomonadati</taxon>
        <taxon>Pseudomonadota</taxon>
        <taxon>Gammaproteobacteria</taxon>
        <taxon>Enterobacterales</taxon>
        <taxon>Yersiniaceae</taxon>
        <taxon>Serratia</taxon>
    </lineage>
</organism>
<evidence type="ECO:0000259" key="4">
    <source>
        <dbReference type="PROSITE" id="PS51737"/>
    </source>
</evidence>
<dbReference type="InterPro" id="IPR038109">
    <property type="entry name" value="DNA_bind_recomb_sf"/>
</dbReference>
<dbReference type="SMART" id="SM00857">
    <property type="entry name" value="Resolvase"/>
    <property type="match status" value="1"/>
</dbReference>
<accession>A0ABT0KIR1</accession>
<reference evidence="5" key="1">
    <citation type="submission" date="2021-04" db="EMBL/GenBank/DDBJ databases">
        <title>Genome sequence of Serratia sp. arafor3.</title>
        <authorList>
            <person name="Besaury L."/>
        </authorList>
    </citation>
    <scope>NUCLEOTIDE SEQUENCE</scope>
    <source>
        <strain evidence="5">Arafor3</strain>
    </source>
</reference>
<feature type="domain" description="Recombinase" evidence="4">
    <location>
        <begin position="176"/>
        <end position="291"/>
    </location>
</feature>
<evidence type="ECO:0000256" key="1">
    <source>
        <dbReference type="ARBA" id="ARBA00023125"/>
    </source>
</evidence>
<dbReference type="PANTHER" id="PTHR30461">
    <property type="entry name" value="DNA-INVERTASE FROM LAMBDOID PROPHAGE"/>
    <property type="match status" value="1"/>
</dbReference>
<dbReference type="EMBL" id="JAGQDC010000022">
    <property type="protein sequence ID" value="MCL1031468.1"/>
    <property type="molecule type" value="Genomic_DNA"/>
</dbReference>
<keyword evidence="2" id="KW-0233">DNA recombination</keyword>
<proteinExistence type="predicted"/>
<evidence type="ECO:0000259" key="3">
    <source>
        <dbReference type="PROSITE" id="PS51736"/>
    </source>
</evidence>
<comment type="caution">
    <text evidence="5">The sequence shown here is derived from an EMBL/GenBank/DDBJ whole genome shotgun (WGS) entry which is preliminary data.</text>
</comment>
<name>A0ABT0KIR1_9GAMM</name>
<dbReference type="PROSITE" id="PS51737">
    <property type="entry name" value="RECOMBINASE_DNA_BIND"/>
    <property type="match status" value="1"/>
</dbReference>